<dbReference type="GO" id="GO:0019748">
    <property type="term" value="P:secondary metabolic process"/>
    <property type="evidence" value="ECO:0007669"/>
    <property type="project" value="TreeGrafter"/>
</dbReference>
<dbReference type="GO" id="GO:0016491">
    <property type="term" value="F:oxidoreductase activity"/>
    <property type="evidence" value="ECO:0007669"/>
    <property type="project" value="TreeGrafter"/>
</dbReference>
<dbReference type="SUPFAM" id="SSF51735">
    <property type="entry name" value="NAD(P)-binding Rossmann-fold domains"/>
    <property type="match status" value="1"/>
</dbReference>
<dbReference type="PRINTS" id="PR00080">
    <property type="entry name" value="SDRFAMILY"/>
</dbReference>
<dbReference type="Gene3D" id="3.40.50.720">
    <property type="entry name" value="NAD(P)-binding Rossmann-like Domain"/>
    <property type="match status" value="1"/>
</dbReference>
<dbReference type="PRINTS" id="PR00081">
    <property type="entry name" value="GDHRDH"/>
</dbReference>
<name>A0A1L5PAR1_RHIET</name>
<dbReference type="PANTHER" id="PTHR43544">
    <property type="entry name" value="SHORT-CHAIN DEHYDROGENASE/REDUCTASE"/>
    <property type="match status" value="1"/>
</dbReference>
<proteinExistence type="predicted"/>
<dbReference type="AlphaFoldDB" id="A0A1L5PAR1"/>
<keyword evidence="1" id="KW-0614">Plasmid</keyword>
<evidence type="ECO:0000313" key="1">
    <source>
        <dbReference type="EMBL" id="APO77239.1"/>
    </source>
</evidence>
<sequence>MHRNGSLGEAATGRLQAEAIDARFLQLDVTDRTTIRASAHQIESSFGKLDTLVNNAGTGSPLDGPVGKADLSEVRRLFEVNFFGALEVTQALLPLLKKARSARIVNVLSGLGSLTRNSDPAWEFAGVQMIGYNRSKAALNMATVLLAKELADSGIKVTRWRRASPPQQILTAGASERKP</sequence>
<reference evidence="1 2" key="1">
    <citation type="submission" date="2016-09" db="EMBL/GenBank/DDBJ databases">
        <title>The complete genome sequences of Rhizobium gallicum, symbiovars gallicum and phaseoli, symbionts associated to common bean (Phaseolus vulgaris).</title>
        <authorList>
            <person name="Bustos P."/>
            <person name="Santamaria R.I."/>
            <person name="Perez-Carrascal O.M."/>
            <person name="Juarez S."/>
            <person name="Lozano L."/>
            <person name="Martinez-Flores I."/>
            <person name="Martinez-Romero E."/>
            <person name="Cevallos M."/>
            <person name="Romero D."/>
            <person name="Davila G."/>
            <person name="Gonzalez V."/>
        </authorList>
    </citation>
    <scope>NUCLEOTIDE SEQUENCE [LARGE SCALE GENOMIC DNA]</scope>
    <source>
        <strain evidence="1 2">8C-3</strain>
        <plasmid evidence="2">Plasmid prsp8c3a</plasmid>
    </source>
</reference>
<geneLocation type="plasmid" evidence="2">
    <name>prsp8c3a</name>
</geneLocation>
<evidence type="ECO:0000313" key="2">
    <source>
        <dbReference type="Proteomes" id="UP000185109"/>
    </source>
</evidence>
<dbReference type="InterPro" id="IPR036291">
    <property type="entry name" value="NAD(P)-bd_dom_sf"/>
</dbReference>
<accession>A0A1L5PAR1</accession>
<dbReference type="GO" id="GO:0005737">
    <property type="term" value="C:cytoplasm"/>
    <property type="evidence" value="ECO:0007669"/>
    <property type="project" value="TreeGrafter"/>
</dbReference>
<dbReference type="Proteomes" id="UP000185109">
    <property type="component" value="Plasmid pRsp8C3a"/>
</dbReference>
<dbReference type="RefSeq" id="WP_237358581.1">
    <property type="nucleotide sequence ID" value="NZ_CP017242.1"/>
</dbReference>
<organism evidence="1 2">
    <name type="scientific">Rhizobium etli 8C-3</name>
    <dbReference type="NCBI Taxonomy" id="538025"/>
    <lineage>
        <taxon>Bacteria</taxon>
        <taxon>Pseudomonadati</taxon>
        <taxon>Pseudomonadota</taxon>
        <taxon>Alphaproteobacteria</taxon>
        <taxon>Hyphomicrobiales</taxon>
        <taxon>Rhizobiaceae</taxon>
        <taxon>Rhizobium/Agrobacterium group</taxon>
        <taxon>Rhizobium</taxon>
    </lineage>
</organism>
<dbReference type="PANTHER" id="PTHR43544:SF32">
    <property type="entry name" value="CHAIN DEHYDROGENASE, PUTATIVE (AFU_ORTHOLOGUE AFUA_5G01530)-RELATED"/>
    <property type="match status" value="1"/>
</dbReference>
<dbReference type="InterPro" id="IPR051468">
    <property type="entry name" value="Fungal_SecMetab_SDRs"/>
</dbReference>
<dbReference type="Pfam" id="PF00106">
    <property type="entry name" value="adh_short"/>
    <property type="match status" value="1"/>
</dbReference>
<dbReference type="EMBL" id="CP017242">
    <property type="protein sequence ID" value="APO77239.1"/>
    <property type="molecule type" value="Genomic_DNA"/>
</dbReference>
<gene>
    <name evidence="1" type="ORF">AM571_PA00360</name>
</gene>
<dbReference type="InterPro" id="IPR002347">
    <property type="entry name" value="SDR_fam"/>
</dbReference>
<protein>
    <submittedName>
        <fullName evidence="1">Short-chain dehydrogenase/reductase SDR family protein</fullName>
    </submittedName>
</protein>